<reference evidence="2" key="1">
    <citation type="submission" date="2025-08" db="UniProtKB">
        <authorList>
            <consortium name="RefSeq"/>
        </authorList>
    </citation>
    <scope>IDENTIFICATION</scope>
</reference>
<organism evidence="1 2">
    <name type="scientific">Hydra vulgaris</name>
    <name type="common">Hydra</name>
    <name type="synonym">Hydra attenuata</name>
    <dbReference type="NCBI Taxonomy" id="6087"/>
    <lineage>
        <taxon>Eukaryota</taxon>
        <taxon>Metazoa</taxon>
        <taxon>Cnidaria</taxon>
        <taxon>Hydrozoa</taxon>
        <taxon>Hydroidolina</taxon>
        <taxon>Anthoathecata</taxon>
        <taxon>Aplanulata</taxon>
        <taxon>Hydridae</taxon>
        <taxon>Hydra</taxon>
    </lineage>
</organism>
<dbReference type="PANTHER" id="PTHR15239:SF6">
    <property type="entry name" value="RIBOSOME QUALITY CONTROL COMPLEX SUBUNIT NEMF"/>
    <property type="match status" value="1"/>
</dbReference>
<gene>
    <name evidence="2" type="primary">LOC136089591</name>
</gene>
<dbReference type="Proteomes" id="UP001652625">
    <property type="component" value="Chromosome 13"/>
</dbReference>
<dbReference type="PANTHER" id="PTHR15239">
    <property type="entry name" value="NUCLEAR EXPORT MEDIATOR FACTOR NEMF"/>
    <property type="match status" value="1"/>
</dbReference>
<dbReference type="GeneID" id="136089591"/>
<accession>A0ABM4DBI9</accession>
<name>A0ABM4DBI9_HYDVU</name>
<dbReference type="RefSeq" id="XP_065671715.1">
    <property type="nucleotide sequence ID" value="XM_065815643.1"/>
</dbReference>
<proteinExistence type="predicted"/>
<protein>
    <submittedName>
        <fullName evidence="2">Ribosome quality control complex subunit NEMF-like</fullName>
    </submittedName>
</protein>
<dbReference type="Gene3D" id="2.30.310.10">
    <property type="entry name" value="ibrinogen binding protein from staphylococcus aureus domain"/>
    <property type="match status" value="1"/>
</dbReference>
<evidence type="ECO:0000313" key="1">
    <source>
        <dbReference type="Proteomes" id="UP001652625"/>
    </source>
</evidence>
<sequence>MKARYTTVDIVAAISEIKNSSSIGLRVANVYDIDNKTFLVRLTHGEIKSTILVESGNRIHLTEYDWPKSMMPSGFSMKVVSYFYNIIGRLEIVNGH</sequence>
<dbReference type="InterPro" id="IPR051608">
    <property type="entry name" value="RQC_Subunit_NEMF"/>
</dbReference>
<keyword evidence="1" id="KW-1185">Reference proteome</keyword>
<evidence type="ECO:0000313" key="2">
    <source>
        <dbReference type="RefSeq" id="XP_065671715.1"/>
    </source>
</evidence>